<dbReference type="GO" id="GO:0009277">
    <property type="term" value="C:fungal-type cell wall"/>
    <property type="evidence" value="ECO:0007669"/>
    <property type="project" value="InterPro"/>
</dbReference>
<evidence type="ECO:0000256" key="2">
    <source>
        <dbReference type="RuleBase" id="RU365009"/>
    </source>
</evidence>
<reference evidence="3" key="2">
    <citation type="submission" date="2010-05" db="EMBL/GenBank/DDBJ databases">
        <authorList>
            <person name="Hedges S.B."/>
            <person name="Henderson R."/>
        </authorList>
    </citation>
    <scope>NUCLEOTIDE SEQUENCE</scope>
</reference>
<keyword evidence="2" id="KW-0732">Signal</keyword>
<dbReference type="PHI-base" id="PHI:7941"/>
<dbReference type="GO" id="GO:0005199">
    <property type="term" value="F:structural constituent of cell wall"/>
    <property type="evidence" value="ECO:0007669"/>
    <property type="project" value="InterPro"/>
</dbReference>
<organism evidence="3">
    <name type="scientific">Beauveria bassiana</name>
    <name type="common">White muscardine disease fungus</name>
    <name type="synonym">Tritirachium shiotae</name>
    <dbReference type="NCBI Taxonomy" id="176275"/>
    <lineage>
        <taxon>Eukaryota</taxon>
        <taxon>Fungi</taxon>
        <taxon>Dikarya</taxon>
        <taxon>Ascomycota</taxon>
        <taxon>Pezizomycotina</taxon>
        <taxon>Sordariomycetes</taxon>
        <taxon>Hypocreomycetidae</taxon>
        <taxon>Hypocreales</taxon>
        <taxon>Cordycipitaceae</taxon>
        <taxon>Beauveria</taxon>
    </lineage>
</organism>
<evidence type="ECO:0000313" key="3">
    <source>
        <dbReference type="EMBL" id="ABP58683.1"/>
    </source>
</evidence>
<reference evidence="3" key="1">
    <citation type="journal article" date="2007" name="Microbiology">
        <title>Phage display cDNA cloning and expression analysis of hydrophobins from the entomopathogenic fungus Beauveria (Cordyceps) bassiana.</title>
        <authorList>
            <person name="Cho E.M."/>
            <person name="Kirkland B."/>
            <person name="Holder D."/>
            <person name="Keyhani N."/>
        </authorList>
    </citation>
    <scope>NUCLEOTIDE SEQUENCE</scope>
</reference>
<keyword evidence="2" id="KW-0964">Secreted</keyword>
<protein>
    <recommendedName>
        <fullName evidence="2">Hydrophobin</fullName>
    </recommendedName>
</protein>
<keyword evidence="1 2" id="KW-1015">Disulfide bond</keyword>
<dbReference type="SMART" id="SM00075">
    <property type="entry name" value="HYDRO"/>
    <property type="match status" value="1"/>
</dbReference>
<comment type="subcellular location">
    <subcellularLocation>
        <location evidence="2">Secreted</location>
        <location evidence="2">Cell wall</location>
    </subcellularLocation>
</comment>
<dbReference type="Pfam" id="PF01185">
    <property type="entry name" value="Hydrophobin"/>
    <property type="match status" value="1"/>
</dbReference>
<accession>A5A2F8</accession>
<proteinExistence type="inferred from homology"/>
<feature type="signal peptide" evidence="2">
    <location>
        <begin position="1"/>
        <end position="16"/>
    </location>
</feature>
<comment type="similarity">
    <text evidence="2">Belongs to the fungal hydrophobin family.</text>
</comment>
<dbReference type="InterPro" id="IPR001338">
    <property type="entry name" value="Class_I_Hydrophobin"/>
</dbReference>
<evidence type="ECO:0000256" key="1">
    <source>
        <dbReference type="ARBA" id="ARBA00023157"/>
    </source>
</evidence>
<dbReference type="CDD" id="cd23507">
    <property type="entry name" value="hydrophobin_I"/>
    <property type="match status" value="1"/>
</dbReference>
<keyword evidence="2" id="KW-0134">Cell wall</keyword>
<dbReference type="EMBL" id="EF520285">
    <property type="protein sequence ID" value="ABP58683.1"/>
    <property type="molecule type" value="Genomic_DNA"/>
</dbReference>
<sequence>MLATTIFATLLALAAAAPHGPSHGPSVKTGDICGNGNTMHCCNDESVTNKLTGPSVLSDLDLRKLLAAECSPISVNVLLNQLVPIDNKCKQQSICCGEQKLNGLVNLGCTPITVLG</sequence>
<name>A5A2F8_BEABA</name>
<dbReference type="AlphaFoldDB" id="A5A2F8"/>
<feature type="chain" id="PRO_5013985086" description="Hydrophobin" evidence="2">
    <location>
        <begin position="17"/>
        <end position="116"/>
    </location>
</feature>